<comment type="caution">
    <text evidence="2">The sequence shown here is derived from an EMBL/GenBank/DDBJ whole genome shotgun (WGS) entry which is preliminary data.</text>
</comment>
<dbReference type="RefSeq" id="WP_354660996.1">
    <property type="nucleotide sequence ID" value="NZ_JBEXAC010000001.1"/>
</dbReference>
<evidence type="ECO:0000313" key="3">
    <source>
        <dbReference type="Proteomes" id="UP001549749"/>
    </source>
</evidence>
<organism evidence="2 3">
    <name type="scientific">Chitinophaga defluvii</name>
    <dbReference type="NCBI Taxonomy" id="3163343"/>
    <lineage>
        <taxon>Bacteria</taxon>
        <taxon>Pseudomonadati</taxon>
        <taxon>Bacteroidota</taxon>
        <taxon>Chitinophagia</taxon>
        <taxon>Chitinophagales</taxon>
        <taxon>Chitinophagaceae</taxon>
        <taxon>Chitinophaga</taxon>
    </lineage>
</organism>
<proteinExistence type="predicted"/>
<feature type="chain" id="PRO_5045847001" evidence="1">
    <location>
        <begin position="23"/>
        <end position="524"/>
    </location>
</feature>
<feature type="signal peptide" evidence="1">
    <location>
        <begin position="1"/>
        <end position="22"/>
    </location>
</feature>
<keyword evidence="1" id="KW-0732">Signal</keyword>
<accession>A0ABV2T5S4</accession>
<gene>
    <name evidence="2" type="ORF">ABR189_13320</name>
</gene>
<dbReference type="EMBL" id="JBEXAC010000001">
    <property type="protein sequence ID" value="MET6998361.1"/>
    <property type="molecule type" value="Genomic_DNA"/>
</dbReference>
<protein>
    <submittedName>
        <fullName evidence="2">Uncharacterized protein</fullName>
    </submittedName>
</protein>
<sequence length="524" mass="58172">MKKAIKIFIACCAFFAMNGAVAQTAAQQAPAGEKILGMYMHQHWSYKHPYAVRTWTLDDWRGYLDGIRQLGYNYILIWPMLETMPDPLTPSDEANLAKIAKVIDMAHEDFKMRVSIVFCPNVSPRSEEARKYTFEDRPFFHTDDRVDPGDPVAFGKLMAWRERLFKPLAKADGLFVIDSDPGGYPHSTNMEFVYILGAHRRMLDHLRPGIEINYWAHFGWESYAHFYETGELDKKGPQEPREAMELLAKQHYEPWGVANSGFEDDFADPINMGNKVLAFPYGAIEGEPSFPLTIYGGDRASGGGRRGGVRGVLGNAQTHVVQLPNTFAFARGAQGKSVEKADYIAFANDLIPGAGPRIVEGWEALQGEDAARMHKAAKQLSALPNSALQGGPLKGLLFGNPAGFVRDLVLQLNMAAAMHELRVSVDGNKSVALKKKALAAFVTAASAWQQQHGYSNSWYWPQMETTLRKLNSATINATLDTHKFTSEEGATAFDRVKNGLARMESYTPRLIAAMKQAVTEMGGK</sequence>
<dbReference type="Proteomes" id="UP001549749">
    <property type="component" value="Unassembled WGS sequence"/>
</dbReference>
<evidence type="ECO:0000313" key="2">
    <source>
        <dbReference type="EMBL" id="MET6998361.1"/>
    </source>
</evidence>
<name>A0ABV2T5S4_9BACT</name>
<reference evidence="2 3" key="1">
    <citation type="submission" date="2024-06" db="EMBL/GenBank/DDBJ databases">
        <title>Chitinophaga defluvii sp. nov., isolated from municipal sewage.</title>
        <authorList>
            <person name="Zhang L."/>
        </authorList>
    </citation>
    <scope>NUCLEOTIDE SEQUENCE [LARGE SCALE GENOMIC DNA]</scope>
    <source>
        <strain evidence="2 3">H8</strain>
    </source>
</reference>
<keyword evidence="3" id="KW-1185">Reference proteome</keyword>
<evidence type="ECO:0000256" key="1">
    <source>
        <dbReference type="SAM" id="SignalP"/>
    </source>
</evidence>